<sequence>MVKSDSADAFKVQYNMLVITGMWPKKNPNIIYRIRTTISWICAIGLFGCLLTQFIYDIKDFMKLSVTLYILVCYMGFILKLLVFINHREEFLNILNFLKNPIFISYPEDLDYYMTKSIKQSVLVARTVQIATAAGLVVYAVYPILDKKPLPFPFPYELGKYTLLMFCFQMVAEAFSAVNNLSLDLVFTSLMGIVAAQLDILAEMIMRLKEDDSMVERSVISNRVDESINKKLKDCVKHHLAIIK</sequence>
<feature type="transmembrane region" description="Helical" evidence="10">
    <location>
        <begin position="68"/>
        <end position="85"/>
    </location>
</feature>
<evidence type="ECO:0000256" key="5">
    <source>
        <dbReference type="ARBA" id="ARBA00022725"/>
    </source>
</evidence>
<name>A0A8K0G724_IGNLU</name>
<keyword evidence="9" id="KW-0807">Transducer</keyword>
<keyword evidence="5" id="KW-0552">Olfaction</keyword>
<dbReference type="GO" id="GO:0007165">
    <property type="term" value="P:signal transduction"/>
    <property type="evidence" value="ECO:0007669"/>
    <property type="project" value="UniProtKB-KW"/>
</dbReference>
<reference evidence="11" key="1">
    <citation type="submission" date="2019-08" db="EMBL/GenBank/DDBJ databases">
        <title>The genome of the North American firefly Photinus pyralis.</title>
        <authorList>
            <consortium name="Photinus pyralis genome working group"/>
            <person name="Fallon T.R."/>
            <person name="Sander Lower S.E."/>
            <person name="Weng J.-K."/>
        </authorList>
    </citation>
    <scope>NUCLEOTIDE SEQUENCE</scope>
    <source>
        <strain evidence="11">TRF0915ILg1</strain>
        <tissue evidence="11">Whole body</tissue>
    </source>
</reference>
<dbReference type="EMBL" id="VTPC01078813">
    <property type="protein sequence ID" value="KAF2888241.1"/>
    <property type="molecule type" value="Genomic_DNA"/>
</dbReference>
<evidence type="ECO:0000313" key="11">
    <source>
        <dbReference type="EMBL" id="KAF2888241.1"/>
    </source>
</evidence>
<dbReference type="GO" id="GO:0004984">
    <property type="term" value="F:olfactory receptor activity"/>
    <property type="evidence" value="ECO:0007669"/>
    <property type="project" value="InterPro"/>
</dbReference>
<gene>
    <name evidence="11" type="ORF">ILUMI_17932</name>
</gene>
<dbReference type="PANTHER" id="PTHR21137:SF35">
    <property type="entry name" value="ODORANT RECEPTOR 19A-RELATED"/>
    <property type="match status" value="1"/>
</dbReference>
<keyword evidence="2" id="KW-1003">Cell membrane</keyword>
<evidence type="ECO:0000256" key="10">
    <source>
        <dbReference type="SAM" id="Phobius"/>
    </source>
</evidence>
<dbReference type="OrthoDB" id="6604226at2759"/>
<dbReference type="AlphaFoldDB" id="A0A8K0G724"/>
<dbReference type="GO" id="GO:0005886">
    <property type="term" value="C:plasma membrane"/>
    <property type="evidence" value="ECO:0007669"/>
    <property type="project" value="UniProtKB-SubCell"/>
</dbReference>
<evidence type="ECO:0000256" key="2">
    <source>
        <dbReference type="ARBA" id="ARBA00022475"/>
    </source>
</evidence>
<keyword evidence="8" id="KW-0675">Receptor</keyword>
<evidence type="ECO:0000256" key="8">
    <source>
        <dbReference type="ARBA" id="ARBA00023170"/>
    </source>
</evidence>
<evidence type="ECO:0000256" key="9">
    <source>
        <dbReference type="ARBA" id="ARBA00023224"/>
    </source>
</evidence>
<evidence type="ECO:0000256" key="3">
    <source>
        <dbReference type="ARBA" id="ARBA00022606"/>
    </source>
</evidence>
<keyword evidence="12" id="KW-1185">Reference proteome</keyword>
<comment type="caution">
    <text evidence="11">The sequence shown here is derived from an EMBL/GenBank/DDBJ whole genome shotgun (WGS) entry which is preliminary data.</text>
</comment>
<dbReference type="GO" id="GO:0005549">
    <property type="term" value="F:odorant binding"/>
    <property type="evidence" value="ECO:0007669"/>
    <property type="project" value="InterPro"/>
</dbReference>
<accession>A0A8K0G724</accession>
<evidence type="ECO:0000256" key="1">
    <source>
        <dbReference type="ARBA" id="ARBA00004651"/>
    </source>
</evidence>
<comment type="subcellular location">
    <subcellularLocation>
        <location evidence="1">Cell membrane</location>
        <topology evidence="1">Multi-pass membrane protein</topology>
    </subcellularLocation>
</comment>
<dbReference type="Proteomes" id="UP000801492">
    <property type="component" value="Unassembled WGS sequence"/>
</dbReference>
<dbReference type="PANTHER" id="PTHR21137">
    <property type="entry name" value="ODORANT RECEPTOR"/>
    <property type="match status" value="1"/>
</dbReference>
<organism evidence="11 12">
    <name type="scientific">Ignelater luminosus</name>
    <name type="common">Cucubano</name>
    <name type="synonym">Pyrophorus luminosus</name>
    <dbReference type="NCBI Taxonomy" id="2038154"/>
    <lineage>
        <taxon>Eukaryota</taxon>
        <taxon>Metazoa</taxon>
        <taxon>Ecdysozoa</taxon>
        <taxon>Arthropoda</taxon>
        <taxon>Hexapoda</taxon>
        <taxon>Insecta</taxon>
        <taxon>Pterygota</taxon>
        <taxon>Neoptera</taxon>
        <taxon>Endopterygota</taxon>
        <taxon>Coleoptera</taxon>
        <taxon>Polyphaga</taxon>
        <taxon>Elateriformia</taxon>
        <taxon>Elateroidea</taxon>
        <taxon>Elateridae</taxon>
        <taxon>Agrypninae</taxon>
        <taxon>Pyrophorini</taxon>
        <taxon>Ignelater</taxon>
    </lineage>
</organism>
<evidence type="ECO:0000256" key="4">
    <source>
        <dbReference type="ARBA" id="ARBA00022692"/>
    </source>
</evidence>
<evidence type="ECO:0000313" key="12">
    <source>
        <dbReference type="Proteomes" id="UP000801492"/>
    </source>
</evidence>
<feature type="transmembrane region" description="Helical" evidence="10">
    <location>
        <begin position="123"/>
        <end position="145"/>
    </location>
</feature>
<keyword evidence="3" id="KW-0716">Sensory transduction</keyword>
<dbReference type="InterPro" id="IPR004117">
    <property type="entry name" value="7tm6_olfct_rcpt"/>
</dbReference>
<proteinExistence type="predicted"/>
<protein>
    <submittedName>
        <fullName evidence="11">Uncharacterized protein</fullName>
    </submittedName>
</protein>
<feature type="transmembrane region" description="Helical" evidence="10">
    <location>
        <begin position="38"/>
        <end position="56"/>
    </location>
</feature>
<keyword evidence="7 10" id="KW-0472">Membrane</keyword>
<keyword evidence="4 10" id="KW-0812">Transmembrane</keyword>
<dbReference type="Pfam" id="PF02949">
    <property type="entry name" value="7tm_6"/>
    <property type="match status" value="1"/>
</dbReference>
<keyword evidence="6 10" id="KW-1133">Transmembrane helix</keyword>
<evidence type="ECO:0000256" key="6">
    <source>
        <dbReference type="ARBA" id="ARBA00022989"/>
    </source>
</evidence>
<evidence type="ECO:0000256" key="7">
    <source>
        <dbReference type="ARBA" id="ARBA00023136"/>
    </source>
</evidence>